<accession>K0IMV1</accession>
<dbReference type="STRING" id="1237085.Ngar_c13260"/>
<name>K0IMV1_NITGG</name>
<gene>
    <name evidence="1" type="ordered locus">Ngar_c13260</name>
</gene>
<evidence type="ECO:0000313" key="2">
    <source>
        <dbReference type="Proteomes" id="UP000008037"/>
    </source>
</evidence>
<keyword evidence="2" id="KW-1185">Reference proteome</keyword>
<dbReference type="HOGENOM" id="CLU_128582_1_0_2"/>
<dbReference type="EMBL" id="CP002408">
    <property type="protein sequence ID" value="AFU58264.1"/>
    <property type="molecule type" value="Genomic_DNA"/>
</dbReference>
<dbReference type="Proteomes" id="UP000008037">
    <property type="component" value="Chromosome"/>
</dbReference>
<dbReference type="BioCyc" id="CNIT1237085:G1324-1324-MONOMER"/>
<dbReference type="AlphaFoldDB" id="K0IMV1"/>
<organism evidence="1 2">
    <name type="scientific">Nitrososphaera gargensis (strain Ga9.2)</name>
    <dbReference type="NCBI Taxonomy" id="1237085"/>
    <lineage>
        <taxon>Archaea</taxon>
        <taxon>Nitrososphaerota</taxon>
        <taxon>Nitrososphaeria</taxon>
        <taxon>Nitrososphaerales</taxon>
        <taxon>Nitrososphaeraceae</taxon>
        <taxon>Nitrososphaera</taxon>
    </lineage>
</organism>
<sequence>MGESKDDFLESFCKGVLEKDHFIRFAGISNHFGHLIATAYRKDLVPLMTHEETARYAVQAAIRAATRETFETKIGELQFSISRYGRLVRATIPIKSSGKNKFLLLLSFDVDAEADSIINKKILPYIAENKDYFM</sequence>
<evidence type="ECO:0008006" key="3">
    <source>
        <dbReference type="Google" id="ProtNLM"/>
    </source>
</evidence>
<protein>
    <recommendedName>
        <fullName evidence="3">Roadblock/LAMTOR2 domain-containing protein</fullName>
    </recommendedName>
</protein>
<dbReference type="GeneID" id="13797585"/>
<proteinExistence type="predicted"/>
<evidence type="ECO:0000313" key="1">
    <source>
        <dbReference type="EMBL" id="AFU58264.1"/>
    </source>
</evidence>
<dbReference type="OrthoDB" id="7459at2157"/>
<dbReference type="RefSeq" id="WP_015018801.1">
    <property type="nucleotide sequence ID" value="NC_018719.1"/>
</dbReference>
<reference evidence="1 2" key="1">
    <citation type="journal article" date="2012" name="Environ. Microbiol.">
        <title>The genome of the ammonia-oxidizing Candidatus Nitrososphaera gargensis: insights into metabolic versatility and environmental adaptations.</title>
        <authorList>
            <person name="Spang A."/>
            <person name="Poehlein A."/>
            <person name="Offre P."/>
            <person name="Zumbragel S."/>
            <person name="Haider S."/>
            <person name="Rychlik N."/>
            <person name="Nowka B."/>
            <person name="Schmeisser C."/>
            <person name="Lebedeva E.V."/>
            <person name="Rattei T."/>
            <person name="Bohm C."/>
            <person name="Schmid M."/>
            <person name="Galushko A."/>
            <person name="Hatzenpichler R."/>
            <person name="Weinmaier T."/>
            <person name="Daniel R."/>
            <person name="Schleper C."/>
            <person name="Spieck E."/>
            <person name="Streit W."/>
            <person name="Wagner M."/>
        </authorList>
    </citation>
    <scope>NUCLEOTIDE SEQUENCE [LARGE SCALE GENOMIC DNA]</scope>
    <source>
        <strain evidence="2">Ga9.2</strain>
    </source>
</reference>
<dbReference type="InParanoid" id="K0IMV1"/>
<dbReference type="KEGG" id="nga:Ngar_c13260"/>